<dbReference type="InterPro" id="IPR036514">
    <property type="entry name" value="SGNH_hydro_sf"/>
</dbReference>
<dbReference type="AlphaFoldDB" id="A0AAV5BMI0"/>
<accession>A0AAV5BMI0</accession>
<dbReference type="PANTHER" id="PTHR45648:SF2">
    <property type="entry name" value="OS02G0816200 PROTEIN"/>
    <property type="match status" value="1"/>
</dbReference>
<comment type="caution">
    <text evidence="2">The sequence shown here is derived from an EMBL/GenBank/DDBJ whole genome shotgun (WGS) entry which is preliminary data.</text>
</comment>
<sequence>MGLFNELNSQFGGDVFVGVNTQRIHNDFIEDPAAYGFATATQACCGQGRFNGMGLCTMVSHLCNDRDAYGFWDAFHPTERANRLIQEAPVIDDSPPAAVGDPPSHPCHNPTHDEETALSVKAGWGVRSAGTASLCALGLAIKWYLERKAAAPQGGGANNQPPPPPSMVVVIPPAPAVVTPPSLTLHKSSGV</sequence>
<evidence type="ECO:0008006" key="4">
    <source>
        <dbReference type="Google" id="ProtNLM"/>
    </source>
</evidence>
<reference evidence="2" key="1">
    <citation type="journal article" date="2018" name="DNA Res.">
        <title>Multiple hybrid de novo genome assembly of finger millet, an orphan allotetraploid crop.</title>
        <authorList>
            <person name="Hatakeyama M."/>
            <person name="Aluri S."/>
            <person name="Balachadran M.T."/>
            <person name="Sivarajan S.R."/>
            <person name="Patrignani A."/>
            <person name="Gruter S."/>
            <person name="Poveda L."/>
            <person name="Shimizu-Inatsugi R."/>
            <person name="Baeten J."/>
            <person name="Francoijs K.J."/>
            <person name="Nataraja K.N."/>
            <person name="Reddy Y.A.N."/>
            <person name="Phadnis S."/>
            <person name="Ravikumar R.L."/>
            <person name="Schlapbach R."/>
            <person name="Sreeman S.M."/>
            <person name="Shimizu K.K."/>
        </authorList>
    </citation>
    <scope>NUCLEOTIDE SEQUENCE</scope>
</reference>
<dbReference type="Gene3D" id="3.40.50.1110">
    <property type="entry name" value="SGNH hydrolase"/>
    <property type="match status" value="1"/>
</dbReference>
<gene>
    <name evidence="2" type="primary">ga03036</name>
    <name evidence="2" type="ORF">PR202_ga03036</name>
</gene>
<dbReference type="EMBL" id="BQKI01000001">
    <property type="protein sequence ID" value="GJM87112.1"/>
    <property type="molecule type" value="Genomic_DNA"/>
</dbReference>
<protein>
    <recommendedName>
        <fullName evidence="4">GDSL esterase/lipase</fullName>
    </recommendedName>
</protein>
<dbReference type="Proteomes" id="UP001054889">
    <property type="component" value="Unassembled WGS sequence"/>
</dbReference>
<dbReference type="InterPro" id="IPR051058">
    <property type="entry name" value="GDSL_Est/Lipase"/>
</dbReference>
<organism evidence="2 3">
    <name type="scientific">Eleusine coracana subsp. coracana</name>
    <dbReference type="NCBI Taxonomy" id="191504"/>
    <lineage>
        <taxon>Eukaryota</taxon>
        <taxon>Viridiplantae</taxon>
        <taxon>Streptophyta</taxon>
        <taxon>Embryophyta</taxon>
        <taxon>Tracheophyta</taxon>
        <taxon>Spermatophyta</taxon>
        <taxon>Magnoliopsida</taxon>
        <taxon>Liliopsida</taxon>
        <taxon>Poales</taxon>
        <taxon>Poaceae</taxon>
        <taxon>PACMAD clade</taxon>
        <taxon>Chloridoideae</taxon>
        <taxon>Cynodonteae</taxon>
        <taxon>Eleusininae</taxon>
        <taxon>Eleusine</taxon>
    </lineage>
</organism>
<keyword evidence="1" id="KW-0378">Hydrolase</keyword>
<proteinExistence type="predicted"/>
<reference evidence="2" key="2">
    <citation type="submission" date="2021-12" db="EMBL/GenBank/DDBJ databases">
        <title>Resequencing data analysis of finger millet.</title>
        <authorList>
            <person name="Hatakeyama M."/>
            <person name="Aluri S."/>
            <person name="Balachadran M.T."/>
            <person name="Sivarajan S.R."/>
            <person name="Poveda L."/>
            <person name="Shimizu-Inatsugi R."/>
            <person name="Schlapbach R."/>
            <person name="Sreeman S.M."/>
            <person name="Shimizu K.K."/>
        </authorList>
    </citation>
    <scope>NUCLEOTIDE SEQUENCE</scope>
</reference>
<evidence type="ECO:0000313" key="2">
    <source>
        <dbReference type="EMBL" id="GJM87112.1"/>
    </source>
</evidence>
<dbReference type="PANTHER" id="PTHR45648">
    <property type="entry name" value="GDSL LIPASE/ACYLHYDROLASE FAMILY PROTEIN (AFU_ORTHOLOGUE AFUA_4G14700)"/>
    <property type="match status" value="1"/>
</dbReference>
<name>A0AAV5BMI0_ELECO</name>
<evidence type="ECO:0000256" key="1">
    <source>
        <dbReference type="ARBA" id="ARBA00022801"/>
    </source>
</evidence>
<dbReference type="GO" id="GO:0016787">
    <property type="term" value="F:hydrolase activity"/>
    <property type="evidence" value="ECO:0007669"/>
    <property type="project" value="UniProtKB-KW"/>
</dbReference>
<evidence type="ECO:0000313" key="3">
    <source>
        <dbReference type="Proteomes" id="UP001054889"/>
    </source>
</evidence>
<keyword evidence="3" id="KW-1185">Reference proteome</keyword>